<organism evidence="2">
    <name type="scientific">Oryza sativa subsp. japonica</name>
    <name type="common">Rice</name>
    <dbReference type="NCBI Taxonomy" id="39947"/>
    <lineage>
        <taxon>Eukaryota</taxon>
        <taxon>Viridiplantae</taxon>
        <taxon>Streptophyta</taxon>
        <taxon>Embryophyta</taxon>
        <taxon>Tracheophyta</taxon>
        <taxon>Spermatophyta</taxon>
        <taxon>Magnoliopsida</taxon>
        <taxon>Liliopsida</taxon>
        <taxon>Poales</taxon>
        <taxon>Poaceae</taxon>
        <taxon>BOP clade</taxon>
        <taxon>Oryzoideae</taxon>
        <taxon>Oryzeae</taxon>
        <taxon>Oryzinae</taxon>
        <taxon>Oryza</taxon>
        <taxon>Oryza sativa</taxon>
    </lineage>
</organism>
<sequence>MVLPWFSPRFCPMWRLSQRGTHVDSIYQAATSTLNTMISTAITRCGRYLQRRSRHNAPDSYLRSSSATRTISLSSASTSAVAAPALRMRHSKSRASLSLPRSVKLLGVSGMDAAPTMTMTAETMSAPSESGSGGETTTTLLGFGVGGDGSQRRRCSA</sequence>
<reference evidence="2" key="1">
    <citation type="journal article" date="2002" name="Nature">
        <title>The genome sequence and structure of rice chromosome 1.</title>
        <authorList>
            <person name="Sasaki T."/>
            <person name="Matsumoto T."/>
            <person name="Yamamoto K."/>
            <person name="Sakata K."/>
            <person name="Baba T."/>
            <person name="Katayose Y."/>
            <person name="Wu J."/>
            <person name="Niimura Y."/>
            <person name="Cheng Z."/>
            <person name="Nagamura Y."/>
            <person name="Antonio B.A."/>
            <person name="Kanamori H."/>
            <person name="Hosokawa S."/>
            <person name="Masukawa M."/>
            <person name="Arikawa K."/>
            <person name="Chiden Y."/>
            <person name="Hayashi M."/>
            <person name="Okamoto M."/>
            <person name="Ando T."/>
            <person name="Aoki H."/>
            <person name="Arita K."/>
            <person name="Hamada M."/>
            <person name="Harada C."/>
            <person name="Hijishita S."/>
            <person name="Honda M."/>
            <person name="Ichikawa Y."/>
            <person name="Idonuma A."/>
            <person name="Iijima M."/>
            <person name="Ikeda M."/>
            <person name="Ikeno M."/>
            <person name="Itoh S."/>
            <person name="Itoh T."/>
            <person name="Itoh Y."/>
            <person name="Itoh Y."/>
            <person name="Iwabuchi A."/>
            <person name="Kamiya K."/>
            <person name="Karasawa W."/>
            <person name="Katagiri S."/>
            <person name="Kikuta A."/>
            <person name="Kobayashi N."/>
            <person name="Kono I."/>
            <person name="Machita K."/>
            <person name="Maehara T."/>
            <person name="Mizuno H."/>
            <person name="Mizubayashi T."/>
            <person name="Mukai Y."/>
            <person name="Nagasaki H."/>
            <person name="Nakashima M."/>
            <person name="Nakama Y."/>
            <person name="Nakamichi Y."/>
            <person name="Nakamura M."/>
            <person name="Namiki N."/>
            <person name="Negishi M."/>
            <person name="Ohta I."/>
            <person name="Ono N."/>
            <person name="Saji S."/>
            <person name="Sakai K."/>
            <person name="Shibata M."/>
            <person name="Shimokawa T."/>
            <person name="Shomura A."/>
            <person name="Song J."/>
            <person name="Takazaki Y."/>
            <person name="Terasawa K."/>
            <person name="Tsuji K."/>
            <person name="Waki K."/>
            <person name="Yamagata H."/>
            <person name="Yamane H."/>
            <person name="Yoshiki S."/>
            <person name="Yoshihara R."/>
            <person name="Yukawa K."/>
            <person name="Zhong H."/>
            <person name="Iwama H."/>
            <person name="Endo T."/>
            <person name="Ito H."/>
            <person name="Hahn J.H."/>
            <person name="Kim H.I."/>
            <person name="Eun M.Y."/>
            <person name="Yano M."/>
            <person name="Jiang J."/>
            <person name="Gojobori T."/>
        </authorList>
    </citation>
    <scope>NUCLEOTIDE SEQUENCE [LARGE SCALE GENOMIC DNA]</scope>
</reference>
<name>Q5NA49_ORYSJ</name>
<feature type="compositionally biased region" description="Low complexity" evidence="1">
    <location>
        <begin position="123"/>
        <end position="142"/>
    </location>
</feature>
<gene>
    <name evidence="2" type="primary">P0018C10.52</name>
</gene>
<feature type="region of interest" description="Disordered" evidence="1">
    <location>
        <begin position="123"/>
        <end position="157"/>
    </location>
</feature>
<dbReference type="EMBL" id="AP003227">
    <property type="protein sequence ID" value="BAD81678.1"/>
    <property type="molecule type" value="Genomic_DNA"/>
</dbReference>
<protein>
    <submittedName>
        <fullName evidence="2">Uncharacterized protein</fullName>
    </submittedName>
</protein>
<dbReference type="Proteomes" id="UP000817658">
    <property type="component" value="Chromosome 1"/>
</dbReference>
<accession>Q5NA49</accession>
<proteinExistence type="predicted"/>
<dbReference type="AlphaFoldDB" id="Q5NA49"/>
<evidence type="ECO:0000256" key="1">
    <source>
        <dbReference type="SAM" id="MobiDB-lite"/>
    </source>
</evidence>
<evidence type="ECO:0000313" key="2">
    <source>
        <dbReference type="EMBL" id="BAD81678.1"/>
    </source>
</evidence>